<dbReference type="AlphaFoldDB" id="A0A931BP68"/>
<gene>
    <name evidence="3" type="ORF">I2H38_15945</name>
</gene>
<keyword evidence="1" id="KW-0479">Metal-binding</keyword>
<dbReference type="GO" id="GO:0046872">
    <property type="term" value="F:metal ion binding"/>
    <property type="evidence" value="ECO:0007669"/>
    <property type="project" value="UniProtKB-KW"/>
</dbReference>
<dbReference type="Proteomes" id="UP000599312">
    <property type="component" value="Unassembled WGS sequence"/>
</dbReference>
<dbReference type="PANTHER" id="PTHR11820:SF90">
    <property type="entry name" value="FLUTATHIONE S-TRANSFERASE"/>
    <property type="match status" value="1"/>
</dbReference>
<dbReference type="EMBL" id="JADQDO010000008">
    <property type="protein sequence ID" value="MBF9234867.1"/>
    <property type="molecule type" value="Genomic_DNA"/>
</dbReference>
<evidence type="ECO:0000313" key="3">
    <source>
        <dbReference type="EMBL" id="MBF9234867.1"/>
    </source>
</evidence>
<sequence>MTRFIFTPAEVPSVAVHGEEGRFPIRRIFCVGRNYAAHAREMGKDPEREPPFFFTKPSDAVVDNGAKIPYPPETSNFHYEIELVVAIGTAGENVPVEKALDLVYGYAVGIDLTRRDLQLEARDKGRPWDWGKAFDQSAPCAPIHRAQSVGHPATGRIWLAVNGEIRQDADVSELIWPVADIVSILSRSMKLKPGDLIYTGTPAGVGAILPGDTVTGGIDGLGEIAITIEAGSRAAGRKVA</sequence>
<organism evidence="3 4">
    <name type="scientific">Microvirga alba</name>
    <dbReference type="NCBI Taxonomy" id="2791025"/>
    <lineage>
        <taxon>Bacteria</taxon>
        <taxon>Pseudomonadati</taxon>
        <taxon>Pseudomonadota</taxon>
        <taxon>Alphaproteobacteria</taxon>
        <taxon>Hyphomicrobiales</taxon>
        <taxon>Methylobacteriaceae</taxon>
        <taxon>Microvirga</taxon>
    </lineage>
</organism>
<dbReference type="GO" id="GO:0018773">
    <property type="term" value="F:acetylpyruvate hydrolase activity"/>
    <property type="evidence" value="ECO:0007669"/>
    <property type="project" value="TreeGrafter"/>
</dbReference>
<proteinExistence type="predicted"/>
<keyword evidence="3" id="KW-0378">Hydrolase</keyword>
<feature type="domain" description="Fumarylacetoacetase-like C-terminal" evidence="2">
    <location>
        <begin position="28"/>
        <end position="228"/>
    </location>
</feature>
<dbReference type="Gene3D" id="3.90.850.10">
    <property type="entry name" value="Fumarylacetoacetase-like, C-terminal domain"/>
    <property type="match status" value="1"/>
</dbReference>
<keyword evidence="4" id="KW-1185">Reference proteome</keyword>
<reference evidence="3" key="1">
    <citation type="submission" date="2020-11" db="EMBL/GenBank/DDBJ databases">
        <authorList>
            <person name="Kim M.K."/>
        </authorList>
    </citation>
    <scope>NUCLEOTIDE SEQUENCE</scope>
    <source>
        <strain evidence="3">BT350</strain>
    </source>
</reference>
<dbReference type="InterPro" id="IPR036663">
    <property type="entry name" value="Fumarylacetoacetase_C_sf"/>
</dbReference>
<dbReference type="SUPFAM" id="SSF56529">
    <property type="entry name" value="FAH"/>
    <property type="match status" value="1"/>
</dbReference>
<dbReference type="RefSeq" id="WP_196272848.1">
    <property type="nucleotide sequence ID" value="NZ_JADQDO010000008.1"/>
</dbReference>
<name>A0A931BP68_9HYPH</name>
<accession>A0A931BP68</accession>
<comment type="caution">
    <text evidence="3">The sequence shown here is derived from an EMBL/GenBank/DDBJ whole genome shotgun (WGS) entry which is preliminary data.</text>
</comment>
<evidence type="ECO:0000313" key="4">
    <source>
        <dbReference type="Proteomes" id="UP000599312"/>
    </source>
</evidence>
<dbReference type="InterPro" id="IPR011234">
    <property type="entry name" value="Fumarylacetoacetase-like_C"/>
</dbReference>
<dbReference type="PANTHER" id="PTHR11820">
    <property type="entry name" value="ACYLPYRUVASE"/>
    <property type="match status" value="1"/>
</dbReference>
<dbReference type="Pfam" id="PF01557">
    <property type="entry name" value="FAA_hydrolase"/>
    <property type="match status" value="1"/>
</dbReference>
<evidence type="ECO:0000259" key="2">
    <source>
        <dbReference type="Pfam" id="PF01557"/>
    </source>
</evidence>
<protein>
    <submittedName>
        <fullName evidence="3">Fumarylacetoacetate hydrolase family protein</fullName>
    </submittedName>
</protein>
<evidence type="ECO:0000256" key="1">
    <source>
        <dbReference type="ARBA" id="ARBA00022723"/>
    </source>
</evidence>